<dbReference type="InterPro" id="IPR001680">
    <property type="entry name" value="WD40_rpt"/>
</dbReference>
<dbReference type="EnsemblMetazoa" id="SMAR009337-RA">
    <property type="protein sequence ID" value="SMAR009337-PA"/>
    <property type="gene ID" value="SMAR009337"/>
</dbReference>
<dbReference type="STRING" id="126957.T1J6R4"/>
<organism evidence="6 7">
    <name type="scientific">Strigamia maritima</name>
    <name type="common">European centipede</name>
    <name type="synonym">Geophilus maritimus</name>
    <dbReference type="NCBI Taxonomy" id="126957"/>
    <lineage>
        <taxon>Eukaryota</taxon>
        <taxon>Metazoa</taxon>
        <taxon>Ecdysozoa</taxon>
        <taxon>Arthropoda</taxon>
        <taxon>Myriapoda</taxon>
        <taxon>Chilopoda</taxon>
        <taxon>Pleurostigmophora</taxon>
        <taxon>Geophilomorpha</taxon>
        <taxon>Linotaeniidae</taxon>
        <taxon>Strigamia</taxon>
    </lineage>
</organism>
<accession>T1J6R4</accession>
<dbReference type="PANTHER" id="PTHR12442:SF5">
    <property type="entry name" value="DYNEIN AXONEMAL INTERMEDIATE CHAIN 3"/>
    <property type="match status" value="1"/>
</dbReference>
<dbReference type="InterPro" id="IPR036322">
    <property type="entry name" value="WD40_repeat_dom_sf"/>
</dbReference>
<evidence type="ECO:0000313" key="6">
    <source>
        <dbReference type="EnsemblMetazoa" id="SMAR009337-PA"/>
    </source>
</evidence>
<evidence type="ECO:0000256" key="1">
    <source>
        <dbReference type="ARBA" id="ARBA00004496"/>
    </source>
</evidence>
<evidence type="ECO:0000256" key="4">
    <source>
        <dbReference type="ARBA" id="ARBA00022737"/>
    </source>
</evidence>
<feature type="compositionally biased region" description="Basic and acidic residues" evidence="5">
    <location>
        <begin position="111"/>
        <end position="120"/>
    </location>
</feature>
<dbReference type="eggNOG" id="KOG1587">
    <property type="taxonomic scope" value="Eukaryota"/>
</dbReference>
<comment type="subcellular location">
    <subcellularLocation>
        <location evidence="1">Cytoplasm</location>
    </subcellularLocation>
</comment>
<name>T1J6R4_STRMM</name>
<evidence type="ECO:0000313" key="7">
    <source>
        <dbReference type="Proteomes" id="UP000014500"/>
    </source>
</evidence>
<sequence length="954" mass="109762">MDPETEEVPLSVNAIHLTASDQALFAIVAGKDVTDENPGKYVPGSQLSQDIANRGSKSPFYHLKDDISIIADENLLICYDPKSKLGKNYFLCMSQAANNWALLKMSEKNEVATRSGEEPRRHRHGRSSKAEIGDHDASRKEKMKEVVYLPPVAKIWESRGSDVEIWEEVLKETRPKFVVMFQKELRFYDPNKQIKMMIRKVDDYKMGYVECAPFEDENFALQRIEIDTFVQCANPTRDLEVGTNYRSPTNAWTQTQPRVFSPYELEEEGKSPKLVQFLKTVLQRMLIVLQQNELFNVYYDEWNDVGKVDLSLHGKESSQIKEYQSFSDLKYSKDKMVTCVEWHPTISGILIVSCVTRITFDTRVDKMSKMLMTKYFVLVWSIKDPIHPLLLLQAPDDVQCLAVNPLTSHLLVGGCLNGQIVLWDLTDHMDALRQQKPPTAATKQMQFSGKTMQILAKKVKFSHRKCIFRPKKSNLVKENEFFGHKDVFSAKKVQILAKKAKQMQFSGKTMQILAKKVKFSHRKCIFRPKKSNLVKFVETAPEVISIRWVATSSFEFSHKASVECIQWLPDHFEIDAKGVALVSKTGFCCQILSSGLDSTLQVWDIRPDKQTPMEPKIKAREREVSLVVPLTFQFLESVWRPIYSYEIPGLSKTEKLLCIRFSMKEAQYHRATSQPFDLQTVNAMETASEISKAKTRLYMGTIDGKVGTIDFTNEKDVKDMDGKVPFRPSTFINPLHGGPVISVDRSPFFRNVILTVGMWRFAIWKEEQMGEPLLRLRSPAKRLTAGKWSLVRPAVFFIGKEDGTLDVWDLQEQSHEPVINHTVSAAPISSISLHPRPQNFKDYMLAAADNLGTLHLLILPLYLLNTTRDEMSSMEEYFASEVECWKYRRERREYHRERKEKPTKLVSNTITGEPAKIYTRPENKSLLEQEEAMYEAFKQYLEIEMKFMAEMGLK</sequence>
<dbReference type="PhylomeDB" id="T1J6R4"/>
<protein>
    <recommendedName>
        <fullName evidence="8">WD repeat-containing protein 63</fullName>
    </recommendedName>
</protein>
<keyword evidence="7" id="KW-1185">Reference proteome</keyword>
<reference evidence="7" key="1">
    <citation type="submission" date="2011-05" db="EMBL/GenBank/DDBJ databases">
        <authorList>
            <person name="Richards S.R."/>
            <person name="Qu J."/>
            <person name="Jiang H."/>
            <person name="Jhangiani S.N."/>
            <person name="Agravi P."/>
            <person name="Goodspeed R."/>
            <person name="Gross S."/>
            <person name="Mandapat C."/>
            <person name="Jackson L."/>
            <person name="Mathew T."/>
            <person name="Pu L."/>
            <person name="Thornton R."/>
            <person name="Saada N."/>
            <person name="Wilczek-Boney K.B."/>
            <person name="Lee S."/>
            <person name="Kovar C."/>
            <person name="Wu Y."/>
            <person name="Scherer S.E."/>
            <person name="Worley K.C."/>
            <person name="Muzny D.M."/>
            <person name="Gibbs R."/>
        </authorList>
    </citation>
    <scope>NUCLEOTIDE SEQUENCE</scope>
    <source>
        <strain evidence="7">Brora</strain>
    </source>
</reference>
<dbReference type="OMA" id="WRKRPCD"/>
<proteinExistence type="predicted"/>
<dbReference type="GO" id="GO:0060294">
    <property type="term" value="P:cilium movement involved in cell motility"/>
    <property type="evidence" value="ECO:0007669"/>
    <property type="project" value="TreeGrafter"/>
</dbReference>
<evidence type="ECO:0000256" key="5">
    <source>
        <dbReference type="SAM" id="MobiDB-lite"/>
    </source>
</evidence>
<keyword evidence="2" id="KW-0963">Cytoplasm</keyword>
<dbReference type="GO" id="GO:0036156">
    <property type="term" value="C:inner dynein arm"/>
    <property type="evidence" value="ECO:0007669"/>
    <property type="project" value="TreeGrafter"/>
</dbReference>
<dbReference type="PANTHER" id="PTHR12442">
    <property type="entry name" value="DYNEIN INTERMEDIATE CHAIN"/>
    <property type="match status" value="1"/>
</dbReference>
<evidence type="ECO:0000256" key="3">
    <source>
        <dbReference type="ARBA" id="ARBA00022574"/>
    </source>
</evidence>
<dbReference type="Proteomes" id="UP000014500">
    <property type="component" value="Unassembled WGS sequence"/>
</dbReference>
<dbReference type="InterPro" id="IPR015943">
    <property type="entry name" value="WD40/YVTN_repeat-like_dom_sf"/>
</dbReference>
<keyword evidence="3" id="KW-0853">WD repeat</keyword>
<feature type="compositionally biased region" description="Basic and acidic residues" evidence="5">
    <location>
        <begin position="128"/>
        <end position="138"/>
    </location>
</feature>
<reference evidence="6" key="2">
    <citation type="submission" date="2015-02" db="UniProtKB">
        <authorList>
            <consortium name="EnsemblMetazoa"/>
        </authorList>
    </citation>
    <scope>IDENTIFICATION</scope>
</reference>
<keyword evidence="4" id="KW-0677">Repeat</keyword>
<dbReference type="SUPFAM" id="SSF50978">
    <property type="entry name" value="WD40 repeat-like"/>
    <property type="match status" value="1"/>
</dbReference>
<dbReference type="InterPro" id="IPR050687">
    <property type="entry name" value="Dynein_IC"/>
</dbReference>
<dbReference type="HOGENOM" id="CLU_009390_1_0_1"/>
<evidence type="ECO:0008006" key="8">
    <source>
        <dbReference type="Google" id="ProtNLM"/>
    </source>
</evidence>
<dbReference type="AlphaFoldDB" id="T1J6R4"/>
<dbReference type="SMART" id="SM00320">
    <property type="entry name" value="WD40"/>
    <property type="match status" value="3"/>
</dbReference>
<dbReference type="GO" id="GO:0045503">
    <property type="term" value="F:dynein light chain binding"/>
    <property type="evidence" value="ECO:0007669"/>
    <property type="project" value="TreeGrafter"/>
</dbReference>
<feature type="region of interest" description="Disordered" evidence="5">
    <location>
        <begin position="111"/>
        <end position="138"/>
    </location>
</feature>
<dbReference type="EMBL" id="JH431883">
    <property type="status" value="NOT_ANNOTATED_CDS"/>
    <property type="molecule type" value="Genomic_DNA"/>
</dbReference>
<dbReference type="Gene3D" id="2.130.10.10">
    <property type="entry name" value="YVTN repeat-like/Quinoprotein amine dehydrogenase"/>
    <property type="match status" value="2"/>
</dbReference>
<dbReference type="GO" id="GO:0045504">
    <property type="term" value="F:dynein heavy chain binding"/>
    <property type="evidence" value="ECO:0007669"/>
    <property type="project" value="TreeGrafter"/>
</dbReference>
<dbReference type="GO" id="GO:0036159">
    <property type="term" value="P:inner dynein arm assembly"/>
    <property type="evidence" value="ECO:0007669"/>
    <property type="project" value="TreeGrafter"/>
</dbReference>
<evidence type="ECO:0000256" key="2">
    <source>
        <dbReference type="ARBA" id="ARBA00022490"/>
    </source>
</evidence>